<evidence type="ECO:0000259" key="8">
    <source>
        <dbReference type="PROSITE" id="PS50928"/>
    </source>
</evidence>
<keyword evidence="3" id="KW-1003">Cell membrane</keyword>
<feature type="transmembrane region" description="Helical" evidence="7">
    <location>
        <begin position="80"/>
        <end position="100"/>
    </location>
</feature>
<reference evidence="9" key="2">
    <citation type="journal article" date="2021" name="PeerJ">
        <title>Extensive microbial diversity within the chicken gut microbiome revealed by metagenomics and culture.</title>
        <authorList>
            <person name="Gilroy R."/>
            <person name="Ravi A."/>
            <person name="Getino M."/>
            <person name="Pursley I."/>
            <person name="Horton D.L."/>
            <person name="Alikhan N.F."/>
            <person name="Baker D."/>
            <person name="Gharbi K."/>
            <person name="Hall N."/>
            <person name="Watson M."/>
            <person name="Adriaenssens E.M."/>
            <person name="Foster-Nyarko E."/>
            <person name="Jarju S."/>
            <person name="Secka A."/>
            <person name="Antonio M."/>
            <person name="Oren A."/>
            <person name="Chaudhuri R.R."/>
            <person name="La Ragione R."/>
            <person name="Hildebrand F."/>
            <person name="Pallen M.J."/>
        </authorList>
    </citation>
    <scope>NUCLEOTIDE SEQUENCE</scope>
    <source>
        <strain evidence="9">ChiSjej1B19-7085</strain>
    </source>
</reference>
<evidence type="ECO:0000313" key="10">
    <source>
        <dbReference type="Proteomes" id="UP000886785"/>
    </source>
</evidence>
<evidence type="ECO:0000256" key="5">
    <source>
        <dbReference type="ARBA" id="ARBA00022989"/>
    </source>
</evidence>
<feature type="transmembrane region" description="Helical" evidence="7">
    <location>
        <begin position="12"/>
        <end position="36"/>
    </location>
</feature>
<comment type="caution">
    <text evidence="9">The sequence shown here is derived from an EMBL/GenBank/DDBJ whole genome shotgun (WGS) entry which is preliminary data.</text>
</comment>
<dbReference type="Proteomes" id="UP000886785">
    <property type="component" value="Unassembled WGS sequence"/>
</dbReference>
<sequence length="294" mass="33121">MKIKRSIGDYIFDFINVIIMLVLVIITLYPLLYVLFVSFSVPGEYMRFGGNFLWHPLGFSLASYEEVFGNPNIWTGYRNTLFIVAVGLVFNIVFTIAGAYVLSRPQLMLRRFLSLFTLFTMYFSGGMIPEYLNVRNLGLAGSIWSLILPVAVNTFNLIIMRTAFEGVPQSLEESAKIDGASQLTILVKIMIPLVVPTIAVLVLYYGVSHWNSWFNALIYIRKRELYPLQLILREMIIQNSAAASMDLSAADDNAMISETIKYATIVVATVPILCLYPFLQRFFVKGIMVGAVKG</sequence>
<keyword evidence="4 7" id="KW-0812">Transmembrane</keyword>
<evidence type="ECO:0000256" key="6">
    <source>
        <dbReference type="ARBA" id="ARBA00023136"/>
    </source>
</evidence>
<dbReference type="AlphaFoldDB" id="A0A9D1DRY9"/>
<feature type="transmembrane region" description="Helical" evidence="7">
    <location>
        <begin position="112"/>
        <end position="131"/>
    </location>
</feature>
<comment type="subcellular location">
    <subcellularLocation>
        <location evidence="1">Cell membrane</location>
        <topology evidence="1">Multi-pass membrane protein</topology>
    </subcellularLocation>
</comment>
<keyword evidence="2" id="KW-0813">Transport</keyword>
<organism evidence="9 10">
    <name type="scientific">Candidatus Gallacutalibacter pullicola</name>
    <dbReference type="NCBI Taxonomy" id="2840830"/>
    <lineage>
        <taxon>Bacteria</taxon>
        <taxon>Bacillati</taxon>
        <taxon>Bacillota</taxon>
        <taxon>Clostridia</taxon>
        <taxon>Eubacteriales</taxon>
        <taxon>Candidatus Gallacutalibacter</taxon>
    </lineage>
</organism>
<protein>
    <submittedName>
        <fullName evidence="9">Carbohydrate ABC transporter permease</fullName>
    </submittedName>
</protein>
<evidence type="ECO:0000256" key="4">
    <source>
        <dbReference type="ARBA" id="ARBA00022692"/>
    </source>
</evidence>
<dbReference type="PANTHER" id="PTHR43744:SF9">
    <property type="entry name" value="POLYGALACTURONAN_RHAMNOGALACTURONAN TRANSPORT SYSTEM PERMEASE PROTEIN YTCP"/>
    <property type="match status" value="1"/>
</dbReference>
<evidence type="ECO:0000256" key="7">
    <source>
        <dbReference type="SAM" id="Phobius"/>
    </source>
</evidence>
<dbReference type="GO" id="GO:0005886">
    <property type="term" value="C:plasma membrane"/>
    <property type="evidence" value="ECO:0007669"/>
    <property type="project" value="UniProtKB-SubCell"/>
</dbReference>
<name>A0A9D1DRY9_9FIRM</name>
<dbReference type="Gene3D" id="1.10.3720.10">
    <property type="entry name" value="MetI-like"/>
    <property type="match status" value="1"/>
</dbReference>
<evidence type="ECO:0000256" key="1">
    <source>
        <dbReference type="ARBA" id="ARBA00004651"/>
    </source>
</evidence>
<keyword evidence="5 7" id="KW-1133">Transmembrane helix</keyword>
<evidence type="ECO:0000313" key="9">
    <source>
        <dbReference type="EMBL" id="HIR57841.1"/>
    </source>
</evidence>
<evidence type="ECO:0000256" key="2">
    <source>
        <dbReference type="ARBA" id="ARBA00022448"/>
    </source>
</evidence>
<evidence type="ECO:0000256" key="3">
    <source>
        <dbReference type="ARBA" id="ARBA00022475"/>
    </source>
</evidence>
<dbReference type="GO" id="GO:0055085">
    <property type="term" value="P:transmembrane transport"/>
    <property type="evidence" value="ECO:0007669"/>
    <property type="project" value="InterPro"/>
</dbReference>
<reference evidence="9" key="1">
    <citation type="submission" date="2020-10" db="EMBL/GenBank/DDBJ databases">
        <authorList>
            <person name="Gilroy R."/>
        </authorList>
    </citation>
    <scope>NUCLEOTIDE SEQUENCE</scope>
    <source>
        <strain evidence="9">ChiSjej1B19-7085</strain>
    </source>
</reference>
<feature type="transmembrane region" description="Helical" evidence="7">
    <location>
        <begin position="143"/>
        <end position="164"/>
    </location>
</feature>
<dbReference type="SUPFAM" id="SSF161098">
    <property type="entry name" value="MetI-like"/>
    <property type="match status" value="1"/>
</dbReference>
<dbReference type="PANTHER" id="PTHR43744">
    <property type="entry name" value="ABC TRANSPORTER PERMEASE PROTEIN MG189-RELATED-RELATED"/>
    <property type="match status" value="1"/>
</dbReference>
<dbReference type="CDD" id="cd06261">
    <property type="entry name" value="TM_PBP2"/>
    <property type="match status" value="1"/>
</dbReference>
<dbReference type="PROSITE" id="PS50928">
    <property type="entry name" value="ABC_TM1"/>
    <property type="match status" value="1"/>
</dbReference>
<feature type="transmembrane region" description="Helical" evidence="7">
    <location>
        <begin position="185"/>
        <end position="207"/>
    </location>
</feature>
<feature type="transmembrane region" description="Helical" evidence="7">
    <location>
        <begin position="260"/>
        <end position="279"/>
    </location>
</feature>
<dbReference type="InterPro" id="IPR035906">
    <property type="entry name" value="MetI-like_sf"/>
</dbReference>
<feature type="domain" description="ABC transmembrane type-1" evidence="8">
    <location>
        <begin position="77"/>
        <end position="277"/>
    </location>
</feature>
<dbReference type="EMBL" id="DVHF01000108">
    <property type="protein sequence ID" value="HIR57841.1"/>
    <property type="molecule type" value="Genomic_DNA"/>
</dbReference>
<dbReference type="InterPro" id="IPR000515">
    <property type="entry name" value="MetI-like"/>
</dbReference>
<proteinExistence type="predicted"/>
<keyword evidence="6 7" id="KW-0472">Membrane</keyword>
<accession>A0A9D1DRY9</accession>
<gene>
    <name evidence="9" type="ORF">IAA54_09225</name>
</gene>